<evidence type="ECO:0000313" key="1">
    <source>
        <dbReference type="EMBL" id="AEG14140.1"/>
    </source>
</evidence>
<evidence type="ECO:0000313" key="2">
    <source>
        <dbReference type="Proteomes" id="UP000009229"/>
    </source>
</evidence>
<dbReference type="EMBL" id="CP002770">
    <property type="protein sequence ID" value="AEG14140.1"/>
    <property type="molecule type" value="Genomic_DNA"/>
</dbReference>
<organism evidence="1 2">
    <name type="scientific">Desulfofundulus kuznetsovii (strain DSM 6115 / VKM B-1805 / 17)</name>
    <name type="common">Desulfotomaculum kuznetsovii</name>
    <dbReference type="NCBI Taxonomy" id="760568"/>
    <lineage>
        <taxon>Bacteria</taxon>
        <taxon>Bacillati</taxon>
        <taxon>Bacillota</taxon>
        <taxon>Clostridia</taxon>
        <taxon>Eubacteriales</taxon>
        <taxon>Peptococcaceae</taxon>
        <taxon>Desulfofundulus</taxon>
    </lineage>
</organism>
<dbReference type="KEGG" id="dku:Desku_0523"/>
<dbReference type="AlphaFoldDB" id="A0AAU8PNF3"/>
<name>A0AAU8PNF3_DESK7</name>
<sequence length="229" mass="25823">MFKKPAVPLKRRQMEAALQLYQKCKGWQATDEALDSLARSFPDFNFKSTLLKAAAVNALYGTQVYAVAEVAEHLCNVLGNTTVPATPALVEELAKVKFVRGSKHITWTFRSFASKFAHFFIGPNQFPIYDSYAVKMLTYHLNGKGREGLSYEQFAVGFSALKDALDFPVTTRELDRYLWLAGQLRAWKGLLPWRRPYPGINSELQRLFESPAREVQELTRAVLGGGENP</sequence>
<protein>
    <submittedName>
        <fullName evidence="1">Uncharacterized protein</fullName>
    </submittedName>
</protein>
<gene>
    <name evidence="1" type="ordered locus">Desku_0523</name>
</gene>
<proteinExistence type="predicted"/>
<reference evidence="2" key="1">
    <citation type="submission" date="2011-05" db="EMBL/GenBank/DDBJ databases">
        <title>Complete sequence of Desulfotomaculum kuznetsovii DSM 6115.</title>
        <authorList>
            <person name="Lucas S."/>
            <person name="Han J."/>
            <person name="Lapidus A."/>
            <person name="Cheng J.-F."/>
            <person name="Goodwin L."/>
            <person name="Pitluck S."/>
            <person name="Peters L."/>
            <person name="Mikhailova N."/>
            <person name="Lu M."/>
            <person name="Saunders E."/>
            <person name="Han C."/>
            <person name="Tapia R."/>
            <person name="Land M."/>
            <person name="Hauser L."/>
            <person name="Kyrpides N."/>
            <person name="Ivanova N."/>
            <person name="Pagani I."/>
            <person name="Nazina T."/>
            <person name="Ivanova A."/>
            <person name="Parshina S."/>
            <person name="Kuever J."/>
            <person name="Muyzer G."/>
            <person name="Plugge C."/>
            <person name="Stams A."/>
            <person name="Woyke T."/>
        </authorList>
    </citation>
    <scope>NUCLEOTIDE SEQUENCE [LARGE SCALE GENOMIC DNA]</scope>
    <source>
        <strain evidence="2">DSM 6115 / VKM B-1805 / 17</strain>
    </source>
</reference>
<dbReference type="RefSeq" id="WP_013821655.1">
    <property type="nucleotide sequence ID" value="NC_015573.1"/>
</dbReference>
<keyword evidence="2" id="KW-1185">Reference proteome</keyword>
<dbReference type="Proteomes" id="UP000009229">
    <property type="component" value="Chromosome"/>
</dbReference>
<accession>A0AAU8PNF3</accession>